<dbReference type="Proteomes" id="UP000317169">
    <property type="component" value="Unassembled WGS sequence"/>
</dbReference>
<accession>A0A507ZPU7</accession>
<dbReference type="RefSeq" id="WP_141420843.1">
    <property type="nucleotide sequence ID" value="NZ_VIAR01000003.1"/>
</dbReference>
<dbReference type="EMBL" id="VIAR01000003">
    <property type="protein sequence ID" value="TQD39600.1"/>
    <property type="molecule type" value="Genomic_DNA"/>
</dbReference>
<protein>
    <submittedName>
        <fullName evidence="1">Uncharacterized protein</fullName>
    </submittedName>
</protein>
<dbReference type="AlphaFoldDB" id="A0A507ZPU7"/>
<keyword evidence="2" id="KW-1185">Reference proteome</keyword>
<dbReference type="OrthoDB" id="1440784at2"/>
<gene>
    <name evidence="1" type="ORF">FKR84_03645</name>
</gene>
<organism evidence="1 2">
    <name type="scientific">Haloflavibacter putidus</name>
    <dbReference type="NCBI Taxonomy" id="2576776"/>
    <lineage>
        <taxon>Bacteria</taxon>
        <taxon>Pseudomonadati</taxon>
        <taxon>Bacteroidota</taxon>
        <taxon>Flavobacteriia</taxon>
        <taxon>Flavobacteriales</taxon>
        <taxon>Flavobacteriaceae</taxon>
        <taxon>Haloflavibacter</taxon>
    </lineage>
</organism>
<name>A0A507ZPU7_9FLAO</name>
<reference evidence="1 2" key="1">
    <citation type="submission" date="2019-06" db="EMBL/GenBank/DDBJ databases">
        <title>Flavibacter putida gen. nov., sp. nov., a novel marine bacterium of the family Flavobacteriaceae isolated from coastal seawater.</title>
        <authorList>
            <person name="Feng X."/>
        </authorList>
    </citation>
    <scope>NUCLEOTIDE SEQUENCE [LARGE SCALE GENOMIC DNA]</scope>
    <source>
        <strain evidence="1 2">PLHSN227</strain>
    </source>
</reference>
<proteinExistence type="predicted"/>
<evidence type="ECO:0000313" key="2">
    <source>
        <dbReference type="Proteomes" id="UP000317169"/>
    </source>
</evidence>
<sequence>MRTSYQSTTILREMNNLITYSCNNQNISTERFSTFHKALLKKHFEASEVSIDIKENTLHLQILVESNKHVNVNFEYQSLEALLKSCLEKDNGSLGFYQNMLTFYNVASV</sequence>
<evidence type="ECO:0000313" key="1">
    <source>
        <dbReference type="EMBL" id="TQD39600.1"/>
    </source>
</evidence>
<comment type="caution">
    <text evidence="1">The sequence shown here is derived from an EMBL/GenBank/DDBJ whole genome shotgun (WGS) entry which is preliminary data.</text>
</comment>